<evidence type="ECO:0000256" key="1">
    <source>
        <dbReference type="ARBA" id="ARBA00003913"/>
    </source>
</evidence>
<accession>A0AAD3THK6</accession>
<dbReference type="GO" id="GO:0005198">
    <property type="term" value="F:structural molecule activity"/>
    <property type="evidence" value="ECO:0007669"/>
    <property type="project" value="InterPro"/>
</dbReference>
<reference evidence="9" key="1">
    <citation type="submission" date="2023-05" db="EMBL/GenBank/DDBJ databases">
        <title>Nepenthes gracilis genome sequencing.</title>
        <authorList>
            <person name="Fukushima K."/>
        </authorList>
    </citation>
    <scope>NUCLEOTIDE SEQUENCE</scope>
    <source>
        <strain evidence="9">SING2019-196</strain>
    </source>
</reference>
<proteinExistence type="inferred from homology"/>
<evidence type="ECO:0000256" key="4">
    <source>
        <dbReference type="ARBA" id="ARBA00023136"/>
    </source>
</evidence>
<sequence>MSTFTGSFGHAGDESQPTAPALDFDDDVYTGYDSGLASQGFESFANIAEVESATDSVVDSVPIFSTGEDAFSSQTVLESPPLPVFSGGSEPNGEGLHESNGPVLSPASDFPSDEGFALSEWRRLNAMRLAEKEKEEKVLLRQIIEEADEFKREFYRKRLIAIENRKASNREKEKQFMVSQEKFHAEAYKNYWKSISELIPHEVPTIEKRGKKEKEKQPSIVVIQGPKAGKPTEMSRMRHILVKLKHNPPPHMKPEVRKDAKPALPPPPPPTSAAPAEAAAATTT</sequence>
<comment type="subcellular location">
    <subcellularLocation>
        <location evidence="2 7">Cytoplasmic vesicle membrane</location>
        <topology evidence="2 7">Peripheral membrane protein</topology>
        <orientation evidence="2 7">Cytoplasmic side</orientation>
    </subcellularLocation>
    <subcellularLocation>
        <location evidence="7">Membrane</location>
        <location evidence="7">Coated pit</location>
        <topology evidence="7">Peripheral membrane protein</topology>
        <orientation evidence="7">Cytoplasmic side</orientation>
    </subcellularLocation>
    <text evidence="7">Cytoplasmic face of coated pits and vesicles.</text>
</comment>
<keyword evidence="4 7" id="KW-0472">Membrane</keyword>
<feature type="compositionally biased region" description="Basic and acidic residues" evidence="8">
    <location>
        <begin position="252"/>
        <end position="261"/>
    </location>
</feature>
<feature type="compositionally biased region" description="Low complexity" evidence="8">
    <location>
        <begin position="273"/>
        <end position="284"/>
    </location>
</feature>
<dbReference type="GO" id="GO:0006886">
    <property type="term" value="P:intracellular protein transport"/>
    <property type="evidence" value="ECO:0007669"/>
    <property type="project" value="InterPro"/>
</dbReference>
<evidence type="ECO:0000256" key="2">
    <source>
        <dbReference type="ARBA" id="ARBA00004180"/>
    </source>
</evidence>
<dbReference type="GO" id="GO:0072583">
    <property type="term" value="P:clathrin-dependent endocytosis"/>
    <property type="evidence" value="ECO:0007669"/>
    <property type="project" value="TreeGrafter"/>
</dbReference>
<feature type="region of interest" description="Disordered" evidence="8">
    <location>
        <begin position="70"/>
        <end position="110"/>
    </location>
</feature>
<name>A0AAD3THK6_NEPGR</name>
<keyword evidence="5 7" id="KW-0168">Coated pit</keyword>
<evidence type="ECO:0000256" key="5">
    <source>
        <dbReference type="ARBA" id="ARBA00023176"/>
    </source>
</evidence>
<evidence type="ECO:0000256" key="8">
    <source>
        <dbReference type="SAM" id="MobiDB-lite"/>
    </source>
</evidence>
<dbReference type="GO" id="GO:0030130">
    <property type="term" value="C:clathrin coat of trans-Golgi network vesicle"/>
    <property type="evidence" value="ECO:0007669"/>
    <property type="project" value="InterPro"/>
</dbReference>
<dbReference type="GO" id="GO:0030132">
    <property type="term" value="C:clathrin coat of coated pit"/>
    <property type="evidence" value="ECO:0007669"/>
    <property type="project" value="InterPro"/>
</dbReference>
<comment type="similarity">
    <text evidence="3 7">Belongs to the clathrin light chain family.</text>
</comment>
<feature type="region of interest" description="Disordered" evidence="8">
    <location>
        <begin position="244"/>
        <end position="284"/>
    </location>
</feature>
<evidence type="ECO:0000256" key="7">
    <source>
        <dbReference type="RuleBase" id="RU363137"/>
    </source>
</evidence>
<dbReference type="PANTHER" id="PTHR10639:SF24">
    <property type="entry name" value="CLATHRIN LIGHT CHAIN 3"/>
    <property type="match status" value="1"/>
</dbReference>
<evidence type="ECO:0000313" key="10">
    <source>
        <dbReference type="Proteomes" id="UP001279734"/>
    </source>
</evidence>
<keyword evidence="6 7" id="KW-0968">Cytoplasmic vesicle</keyword>
<dbReference type="Proteomes" id="UP001279734">
    <property type="component" value="Unassembled WGS sequence"/>
</dbReference>
<comment type="function">
    <text evidence="1 7">Clathrin is the major protein of the polyhedral coat of coated pits and vesicles.</text>
</comment>
<organism evidence="9 10">
    <name type="scientific">Nepenthes gracilis</name>
    <name type="common">Slender pitcher plant</name>
    <dbReference type="NCBI Taxonomy" id="150966"/>
    <lineage>
        <taxon>Eukaryota</taxon>
        <taxon>Viridiplantae</taxon>
        <taxon>Streptophyta</taxon>
        <taxon>Embryophyta</taxon>
        <taxon>Tracheophyta</taxon>
        <taxon>Spermatophyta</taxon>
        <taxon>Magnoliopsida</taxon>
        <taxon>eudicotyledons</taxon>
        <taxon>Gunneridae</taxon>
        <taxon>Pentapetalae</taxon>
        <taxon>Caryophyllales</taxon>
        <taxon>Nepenthaceae</taxon>
        <taxon>Nepenthes</taxon>
    </lineage>
</organism>
<dbReference type="InterPro" id="IPR000996">
    <property type="entry name" value="Clathrin_L-chain"/>
</dbReference>
<evidence type="ECO:0000256" key="3">
    <source>
        <dbReference type="ARBA" id="ARBA00005263"/>
    </source>
</evidence>
<gene>
    <name evidence="9" type="ORF">Nepgr_031893</name>
</gene>
<keyword evidence="10" id="KW-1185">Reference proteome</keyword>
<dbReference type="EMBL" id="BSYO01000037">
    <property type="protein sequence ID" value="GMH30050.1"/>
    <property type="molecule type" value="Genomic_DNA"/>
</dbReference>
<dbReference type="AlphaFoldDB" id="A0AAD3THK6"/>
<protein>
    <recommendedName>
        <fullName evidence="7">Clathrin light chain</fullName>
    </recommendedName>
</protein>
<dbReference type="PANTHER" id="PTHR10639">
    <property type="entry name" value="CLATHRIN LIGHT CHAIN"/>
    <property type="match status" value="1"/>
</dbReference>
<comment type="caution">
    <text evidence="9">The sequence shown here is derived from an EMBL/GenBank/DDBJ whole genome shotgun (WGS) entry which is preliminary data.</text>
</comment>
<dbReference type="GO" id="GO:0032050">
    <property type="term" value="F:clathrin heavy chain binding"/>
    <property type="evidence" value="ECO:0007669"/>
    <property type="project" value="TreeGrafter"/>
</dbReference>
<feature type="region of interest" description="Disordered" evidence="8">
    <location>
        <begin position="1"/>
        <end position="26"/>
    </location>
</feature>
<evidence type="ECO:0000256" key="6">
    <source>
        <dbReference type="ARBA" id="ARBA00023329"/>
    </source>
</evidence>
<dbReference type="Pfam" id="PF01086">
    <property type="entry name" value="Clathrin_lg_ch"/>
    <property type="match status" value="1"/>
</dbReference>
<evidence type="ECO:0000313" key="9">
    <source>
        <dbReference type="EMBL" id="GMH30050.1"/>
    </source>
</evidence>
<feature type="compositionally biased region" description="Pro residues" evidence="8">
    <location>
        <begin position="263"/>
        <end position="272"/>
    </location>
</feature>